<dbReference type="AlphaFoldDB" id="A0A1S3HC50"/>
<feature type="domain" description="C-type lectin" evidence="3">
    <location>
        <begin position="267"/>
        <end position="380"/>
    </location>
</feature>
<organism evidence="4 5">
    <name type="scientific">Lingula anatina</name>
    <name type="common">Brachiopod</name>
    <name type="synonym">Lingula unguis</name>
    <dbReference type="NCBI Taxonomy" id="7574"/>
    <lineage>
        <taxon>Eukaryota</taxon>
        <taxon>Metazoa</taxon>
        <taxon>Spiralia</taxon>
        <taxon>Lophotrochozoa</taxon>
        <taxon>Brachiopoda</taxon>
        <taxon>Linguliformea</taxon>
        <taxon>Lingulata</taxon>
        <taxon>Lingulida</taxon>
        <taxon>Linguloidea</taxon>
        <taxon>Lingulidae</taxon>
        <taxon>Lingula</taxon>
    </lineage>
</organism>
<dbReference type="CDD" id="cd00037">
    <property type="entry name" value="CLECT"/>
    <property type="match status" value="2"/>
</dbReference>
<dbReference type="GeneID" id="106153374"/>
<reference evidence="5" key="1">
    <citation type="journal article" date="2015" name="Nat. Commun.">
        <title>The Lingula genome provides insights into brachiopod evolution and the origin of phosphate biomineralization.</title>
        <authorList>
            <person name="Luo Y.J."/>
            <person name="Takeuchi T."/>
            <person name="Koyanagi R."/>
            <person name="Yamada L."/>
            <person name="Kanda M."/>
            <person name="Khalturina M."/>
            <person name="Fujie M."/>
            <person name="Yamasaki S.I."/>
            <person name="Endo K."/>
            <person name="Satoh N."/>
        </authorList>
    </citation>
    <scope>NUCLEOTIDE SEQUENCE</scope>
</reference>
<name>A0A1S3HC50_LINAN</name>
<keyword evidence="5" id="KW-0675">Receptor</keyword>
<dbReference type="InterPro" id="IPR050111">
    <property type="entry name" value="C-type_lectin/snaclec_domain"/>
</dbReference>
<dbReference type="Pfam" id="PF00059">
    <property type="entry name" value="Lectin_C"/>
    <property type="match status" value="2"/>
</dbReference>
<dbReference type="Gene3D" id="3.10.100.10">
    <property type="entry name" value="Mannose-Binding Protein A, subunit A"/>
    <property type="match status" value="2"/>
</dbReference>
<dbReference type="InParanoid" id="A0A1S3HC50"/>
<dbReference type="KEGG" id="lak:106153374"/>
<evidence type="ECO:0000313" key="5">
    <source>
        <dbReference type="RefSeq" id="XP_013382734.1"/>
    </source>
</evidence>
<dbReference type="InterPro" id="IPR016187">
    <property type="entry name" value="CTDL_fold"/>
</dbReference>
<gene>
    <name evidence="5" type="primary">LOC106153374</name>
</gene>
<evidence type="ECO:0000256" key="1">
    <source>
        <dbReference type="SAM" id="MobiDB-lite"/>
    </source>
</evidence>
<reference evidence="5" key="2">
    <citation type="submission" date="2025-08" db="UniProtKB">
        <authorList>
            <consortium name="RefSeq"/>
        </authorList>
    </citation>
    <scope>IDENTIFICATION</scope>
</reference>
<sequence length="441" mass="49661">MGLTRFMLLIMAMVTVFVSGDVTNQCPSRPQDDGWTIYIFRGKCYQFVDVERYWTEARDFCRGRGGVQVEIYDQETMDFVIDKLNNIGWDRNGVWAGAHDIDQEGSWQWTSGRDLSRYSNWMPGEPNNGGWLGGQDCVVMKRDEDWKWDDVHCSLFMWHYNFICMYDMISSTGAPTTTPTAVPPTARPSTTTTAVTPTAKPSTIATAVTPSAKPSSTPTPTTRRTAPPTEPTTSSDVSTVSFPAVTDGEVWRCPARPRQDNWTIYTFRDKCYQYVDIETYWTEAGDYCSERDGLQLEIFDQATMDFTIDKLNNIGWNQTGVWTGAHDRGIEGTWTWTSGADLSQFSYWAPGQPSGSGWLNDPDCAVMWRDSGWRWDDITCYYYGWHYNFICMYNMTSEPSSFPTSTTPVASTVPKLTGKPGDDKTTLSTTTKAGSDGRGEG</sequence>
<evidence type="ECO:0000259" key="3">
    <source>
        <dbReference type="PROSITE" id="PS50041"/>
    </source>
</evidence>
<accession>A0A1S3HC50</accession>
<dbReference type="PROSITE" id="PS50041">
    <property type="entry name" value="C_TYPE_LECTIN_2"/>
    <property type="match status" value="2"/>
</dbReference>
<evidence type="ECO:0000256" key="2">
    <source>
        <dbReference type="SAM" id="SignalP"/>
    </source>
</evidence>
<keyword evidence="2" id="KW-0732">Signal</keyword>
<feature type="chain" id="PRO_5010280814" evidence="2">
    <location>
        <begin position="21"/>
        <end position="441"/>
    </location>
</feature>
<dbReference type="Proteomes" id="UP000085678">
    <property type="component" value="Unplaced"/>
</dbReference>
<dbReference type="InterPro" id="IPR016186">
    <property type="entry name" value="C-type_lectin-like/link_sf"/>
</dbReference>
<evidence type="ECO:0000313" key="4">
    <source>
        <dbReference type="Proteomes" id="UP000085678"/>
    </source>
</evidence>
<protein>
    <submittedName>
        <fullName evidence="5">C-type mannose receptor 2</fullName>
    </submittedName>
</protein>
<dbReference type="OrthoDB" id="6050186at2759"/>
<feature type="signal peptide" evidence="2">
    <location>
        <begin position="1"/>
        <end position="20"/>
    </location>
</feature>
<dbReference type="SMART" id="SM00034">
    <property type="entry name" value="CLECT"/>
    <property type="match status" value="2"/>
</dbReference>
<feature type="compositionally biased region" description="Low complexity" evidence="1">
    <location>
        <begin position="403"/>
        <end position="414"/>
    </location>
</feature>
<dbReference type="SUPFAM" id="SSF56436">
    <property type="entry name" value="C-type lectin-like"/>
    <property type="match status" value="2"/>
</dbReference>
<feature type="region of interest" description="Disordered" evidence="1">
    <location>
        <begin position="175"/>
        <end position="240"/>
    </location>
</feature>
<feature type="compositionally biased region" description="Low complexity" evidence="1">
    <location>
        <begin position="187"/>
        <end position="235"/>
    </location>
</feature>
<feature type="domain" description="C-type lectin" evidence="3">
    <location>
        <begin position="40"/>
        <end position="154"/>
    </location>
</feature>
<dbReference type="InterPro" id="IPR001304">
    <property type="entry name" value="C-type_lectin-like"/>
</dbReference>
<dbReference type="RefSeq" id="XP_013382734.1">
    <property type="nucleotide sequence ID" value="XM_013527280.1"/>
</dbReference>
<feature type="region of interest" description="Disordered" evidence="1">
    <location>
        <begin position="403"/>
        <end position="441"/>
    </location>
</feature>
<dbReference type="PANTHER" id="PTHR22803">
    <property type="entry name" value="MANNOSE, PHOSPHOLIPASE, LECTIN RECEPTOR RELATED"/>
    <property type="match status" value="1"/>
</dbReference>
<proteinExistence type="predicted"/>
<keyword evidence="4" id="KW-1185">Reference proteome</keyword>